<gene>
    <name evidence="1" type="ORF">BV898_08702</name>
</gene>
<name>A0A1W0WPU6_HYPEX</name>
<comment type="caution">
    <text evidence="1">The sequence shown here is derived from an EMBL/GenBank/DDBJ whole genome shotgun (WGS) entry which is preliminary data.</text>
</comment>
<evidence type="ECO:0000313" key="2">
    <source>
        <dbReference type="Proteomes" id="UP000192578"/>
    </source>
</evidence>
<reference evidence="2" key="1">
    <citation type="submission" date="2017-01" db="EMBL/GenBank/DDBJ databases">
        <title>Comparative genomics of anhydrobiosis in the tardigrade Hypsibius dujardini.</title>
        <authorList>
            <person name="Yoshida Y."/>
            <person name="Koutsovoulos G."/>
            <person name="Laetsch D."/>
            <person name="Stevens L."/>
            <person name="Kumar S."/>
            <person name="Horikawa D."/>
            <person name="Ishino K."/>
            <person name="Komine S."/>
            <person name="Tomita M."/>
            <person name="Blaxter M."/>
            <person name="Arakawa K."/>
        </authorList>
    </citation>
    <scope>NUCLEOTIDE SEQUENCE [LARGE SCALE GENOMIC DNA]</scope>
    <source>
        <strain evidence="2">Z151</strain>
    </source>
</reference>
<organism evidence="1 2">
    <name type="scientific">Hypsibius exemplaris</name>
    <name type="common">Freshwater tardigrade</name>
    <dbReference type="NCBI Taxonomy" id="2072580"/>
    <lineage>
        <taxon>Eukaryota</taxon>
        <taxon>Metazoa</taxon>
        <taxon>Ecdysozoa</taxon>
        <taxon>Tardigrada</taxon>
        <taxon>Eutardigrada</taxon>
        <taxon>Parachela</taxon>
        <taxon>Hypsibioidea</taxon>
        <taxon>Hypsibiidae</taxon>
        <taxon>Hypsibius</taxon>
    </lineage>
</organism>
<dbReference type="EMBL" id="MTYJ01000064">
    <property type="protein sequence ID" value="OQV17209.1"/>
    <property type="molecule type" value="Genomic_DNA"/>
</dbReference>
<protein>
    <submittedName>
        <fullName evidence="1">Uncharacterized protein</fullName>
    </submittedName>
</protein>
<evidence type="ECO:0000313" key="1">
    <source>
        <dbReference type="EMBL" id="OQV17209.1"/>
    </source>
</evidence>
<proteinExistence type="predicted"/>
<dbReference type="Proteomes" id="UP000192578">
    <property type="component" value="Unassembled WGS sequence"/>
</dbReference>
<dbReference type="AlphaFoldDB" id="A0A1W0WPU6"/>
<keyword evidence="2" id="KW-1185">Reference proteome</keyword>
<accession>A0A1W0WPU6</accession>
<sequence>MAGLHRQVLTSFNRLGKVVGQLNCFGDISTRSLQRIQTFKILSCDFHSGGTPDSDALECLRLDSKTTDFTSPGIGRT</sequence>